<keyword evidence="4" id="KW-1185">Reference proteome</keyword>
<feature type="region of interest" description="Disordered" evidence="2">
    <location>
        <begin position="182"/>
        <end position="202"/>
    </location>
</feature>
<organism evidence="3 4">
    <name type="scientific">Leishmania orientalis</name>
    <dbReference type="NCBI Taxonomy" id="2249476"/>
    <lineage>
        <taxon>Eukaryota</taxon>
        <taxon>Discoba</taxon>
        <taxon>Euglenozoa</taxon>
        <taxon>Kinetoplastea</taxon>
        <taxon>Metakinetoplastina</taxon>
        <taxon>Trypanosomatida</taxon>
        <taxon>Trypanosomatidae</taxon>
        <taxon>Leishmaniinae</taxon>
        <taxon>Leishmania</taxon>
    </lineage>
</organism>
<feature type="coiled-coil region" evidence="1">
    <location>
        <begin position="92"/>
        <end position="130"/>
    </location>
</feature>
<evidence type="ECO:0000313" key="4">
    <source>
        <dbReference type="Proteomes" id="UP000674143"/>
    </source>
</evidence>
<dbReference type="SMR" id="A0A836KLR3"/>
<name>A0A836KLR3_9TRYP</name>
<reference evidence="4" key="1">
    <citation type="journal article" date="2021" name="Microbiol. Resour. Announc.">
        <title>LGAAP: Leishmaniinae Genome Assembly and Annotation Pipeline.</title>
        <authorList>
            <person name="Almutairi H."/>
            <person name="Urbaniak M.D."/>
            <person name="Bates M.D."/>
            <person name="Jariyapan N."/>
            <person name="Kwakye-Nuako G."/>
            <person name="Thomaz-Soccol V."/>
            <person name="Al-Salem W.S."/>
            <person name="Dillon R.J."/>
            <person name="Bates P.A."/>
            <person name="Gatherer D."/>
        </authorList>
    </citation>
    <scope>NUCLEOTIDE SEQUENCE [LARGE SCALE GENOMIC DNA]</scope>
</reference>
<reference evidence="4" key="2">
    <citation type="journal article" date="2021" name="Sci. Data">
        <title>Chromosome-scale genome sequencing, assembly and annotation of six genomes from subfamily Leishmaniinae.</title>
        <authorList>
            <person name="Almutairi H."/>
            <person name="Urbaniak M.D."/>
            <person name="Bates M.D."/>
            <person name="Jariyapan N."/>
            <person name="Kwakye-Nuako G."/>
            <person name="Thomaz Soccol V."/>
            <person name="Al-Salem W.S."/>
            <person name="Dillon R.J."/>
            <person name="Bates P.A."/>
            <person name="Gatherer D."/>
        </authorList>
    </citation>
    <scope>NUCLEOTIDE SEQUENCE [LARGE SCALE GENOMIC DNA]</scope>
</reference>
<dbReference type="GeneID" id="92359026"/>
<dbReference type="Proteomes" id="UP000674143">
    <property type="component" value="Unassembled WGS sequence"/>
</dbReference>
<gene>
    <name evidence="3" type="ORF">LSCM4_03074</name>
</gene>
<dbReference type="RefSeq" id="XP_067060644.1">
    <property type="nucleotide sequence ID" value="XM_067205092.1"/>
</dbReference>
<evidence type="ECO:0000256" key="2">
    <source>
        <dbReference type="SAM" id="MobiDB-lite"/>
    </source>
</evidence>
<comment type="caution">
    <text evidence="3">The sequence shown here is derived from an EMBL/GenBank/DDBJ whole genome shotgun (WGS) entry which is preliminary data.</text>
</comment>
<evidence type="ECO:0000256" key="1">
    <source>
        <dbReference type="SAM" id="Coils"/>
    </source>
</evidence>
<protein>
    <submittedName>
        <fullName evidence="3">Uncharacterized protein</fullName>
    </submittedName>
</protein>
<evidence type="ECO:0000313" key="3">
    <source>
        <dbReference type="EMBL" id="KAG5470378.1"/>
    </source>
</evidence>
<keyword evidence="1" id="KW-0175">Coiled coil</keyword>
<proteinExistence type="predicted"/>
<accession>A0A836KLR3</accession>
<dbReference type="KEGG" id="loi:92359026"/>
<dbReference type="AlphaFoldDB" id="A0A836KLR3"/>
<dbReference type="EMBL" id="JAFHLR010000032">
    <property type="protein sequence ID" value="KAG5470378.1"/>
    <property type="molecule type" value="Genomic_DNA"/>
</dbReference>
<sequence>MSSVYRCNACGRLTAMSLCPRCEVSTEHYAPTLKEIHAAAGSGYGAPAAVCTTSTAISLTIADINSLARQGDTVSASAVVSRQTAVTTSRSVAELQGMVASLLQENAELREKLQRNRRQMLRSARDVRDLHASYKLMRQKDLDRMDGLNRESQRLRKVFEVQDHTQELVEAASSRSQSAAAATAPCALSEDSPCPPKVPVEPETAEEDVVALHAEVARLRSALAFKTQQLDDLWSHAERAENHVQDLLQRLGHVQDIVHEESRNSARLSRRLEHVEKSPEDIVSFIPLRDPSCAAQQIRSSPTI</sequence>